<name>A0A2D2AY00_9CAUL</name>
<evidence type="ECO:0000256" key="1">
    <source>
        <dbReference type="SAM" id="MobiDB-lite"/>
    </source>
</evidence>
<dbReference type="Gene3D" id="3.30.420.10">
    <property type="entry name" value="Ribonuclease H-like superfamily/Ribonuclease H"/>
    <property type="match status" value="1"/>
</dbReference>
<evidence type="ECO:0000259" key="2">
    <source>
        <dbReference type="PROSITE" id="PS50172"/>
    </source>
</evidence>
<dbReference type="InterPro" id="IPR036397">
    <property type="entry name" value="RNaseH_sf"/>
</dbReference>
<organism evidence="3 4">
    <name type="scientific">Caulobacter mirabilis</name>
    <dbReference type="NCBI Taxonomy" id="69666"/>
    <lineage>
        <taxon>Bacteria</taxon>
        <taxon>Pseudomonadati</taxon>
        <taxon>Pseudomonadota</taxon>
        <taxon>Alphaproteobacteria</taxon>
        <taxon>Caulobacterales</taxon>
        <taxon>Caulobacteraceae</taxon>
        <taxon>Caulobacter</taxon>
    </lineage>
</organism>
<dbReference type="Pfam" id="PF00929">
    <property type="entry name" value="RNase_T"/>
    <property type="match status" value="1"/>
</dbReference>
<dbReference type="InterPro" id="IPR013520">
    <property type="entry name" value="Ribonucl_H"/>
</dbReference>
<dbReference type="PANTHER" id="PTHR30231:SF42">
    <property type="entry name" value="EXONUCLEASE"/>
    <property type="match status" value="1"/>
</dbReference>
<dbReference type="GO" id="GO:0008408">
    <property type="term" value="F:3'-5' exonuclease activity"/>
    <property type="evidence" value="ECO:0007669"/>
    <property type="project" value="TreeGrafter"/>
</dbReference>
<dbReference type="SUPFAM" id="SSF52113">
    <property type="entry name" value="BRCT domain"/>
    <property type="match status" value="1"/>
</dbReference>
<dbReference type="Proteomes" id="UP000228945">
    <property type="component" value="Chromosome"/>
</dbReference>
<dbReference type="PROSITE" id="PS50172">
    <property type="entry name" value="BRCT"/>
    <property type="match status" value="1"/>
</dbReference>
<feature type="region of interest" description="Disordered" evidence="1">
    <location>
        <begin position="171"/>
        <end position="195"/>
    </location>
</feature>
<gene>
    <name evidence="3" type="ORF">CSW64_10915</name>
</gene>
<evidence type="ECO:0000313" key="3">
    <source>
        <dbReference type="EMBL" id="ATQ42884.1"/>
    </source>
</evidence>
<keyword evidence="4" id="KW-1185">Reference proteome</keyword>
<sequence>MSQPDFVVIDVETANRGRHSICQIGIVGYRDGRECFAEETLVDPRDAFEPFNIAFHGISPQKVAGAPAFRDLHGWLDERLGGRIAVSHSNFDPSALSAACRRDLLSPIDSRWIDSVSVARIAWPGLPSYKLGALAKMFDIRFRHHDALEDARTAGQIVLRALAQAGGGIEDWLHRRPTSPSPGAQIRGRTWGEGGSVTRRPACDGPLNGHVVTVTGDLSVPRSVMADQVQAAGGAFSASVTRKTTLLVIGAHEGWGLGRDYVSAKQTKAEAAIAGGQPLRIIDEPTLRRMMTG</sequence>
<dbReference type="GO" id="GO:0003676">
    <property type="term" value="F:nucleic acid binding"/>
    <property type="evidence" value="ECO:0007669"/>
    <property type="project" value="InterPro"/>
</dbReference>
<dbReference type="Gene3D" id="3.40.50.10190">
    <property type="entry name" value="BRCT domain"/>
    <property type="match status" value="1"/>
</dbReference>
<evidence type="ECO:0000313" key="4">
    <source>
        <dbReference type="Proteomes" id="UP000228945"/>
    </source>
</evidence>
<proteinExistence type="predicted"/>
<dbReference type="GO" id="GO:0005829">
    <property type="term" value="C:cytosol"/>
    <property type="evidence" value="ECO:0007669"/>
    <property type="project" value="TreeGrafter"/>
</dbReference>
<protein>
    <submittedName>
        <fullName evidence="3">Transposase</fullName>
    </submittedName>
</protein>
<dbReference type="InterPro" id="IPR001357">
    <property type="entry name" value="BRCT_dom"/>
</dbReference>
<reference evidence="3 4" key="1">
    <citation type="submission" date="2017-10" db="EMBL/GenBank/DDBJ databases">
        <title>Genome sequence of Caulobacter mirabilis FWC38.</title>
        <authorList>
            <person name="Fiebig A."/>
            <person name="Crosson S."/>
        </authorList>
    </citation>
    <scope>NUCLEOTIDE SEQUENCE [LARGE SCALE GENOMIC DNA]</scope>
    <source>
        <strain evidence="3 4">FWC 38</strain>
    </source>
</reference>
<dbReference type="CDD" id="cd17748">
    <property type="entry name" value="BRCT_DNA_ligase_like"/>
    <property type="match status" value="1"/>
</dbReference>
<dbReference type="KEGG" id="cmb:CSW64_10915"/>
<dbReference type="OrthoDB" id="9803913at2"/>
<dbReference type="AlphaFoldDB" id="A0A2D2AY00"/>
<accession>A0A2D2AY00</accession>
<dbReference type="GO" id="GO:0006259">
    <property type="term" value="P:DNA metabolic process"/>
    <property type="evidence" value="ECO:0007669"/>
    <property type="project" value="UniProtKB-ARBA"/>
</dbReference>
<dbReference type="RefSeq" id="WP_099622136.1">
    <property type="nucleotide sequence ID" value="NZ_CP024201.1"/>
</dbReference>
<dbReference type="PANTHER" id="PTHR30231">
    <property type="entry name" value="DNA POLYMERASE III SUBUNIT EPSILON"/>
    <property type="match status" value="1"/>
</dbReference>
<dbReference type="EMBL" id="CP024201">
    <property type="protein sequence ID" value="ATQ42884.1"/>
    <property type="molecule type" value="Genomic_DNA"/>
</dbReference>
<dbReference type="InterPro" id="IPR036420">
    <property type="entry name" value="BRCT_dom_sf"/>
</dbReference>
<feature type="domain" description="BRCT" evidence="2">
    <location>
        <begin position="202"/>
        <end position="293"/>
    </location>
</feature>
<dbReference type="SUPFAM" id="SSF53098">
    <property type="entry name" value="Ribonuclease H-like"/>
    <property type="match status" value="1"/>
</dbReference>
<dbReference type="InterPro" id="IPR012337">
    <property type="entry name" value="RNaseH-like_sf"/>
</dbReference>
<dbReference type="SMART" id="SM00479">
    <property type="entry name" value="EXOIII"/>
    <property type="match status" value="1"/>
</dbReference>